<proteinExistence type="predicted"/>
<dbReference type="InterPro" id="IPR015077">
    <property type="entry name" value="DUF1858"/>
</dbReference>
<sequence length="67" mass="7361">MWDKDTLLGDILADSPDMSEVLLGLGMHCTSCSVSRMETLEEACKVHNLPVDPVVNFLNEEAEKLGI</sequence>
<dbReference type="PANTHER" id="PTHR39341">
    <property type="entry name" value="BSL7085 PROTEIN"/>
    <property type="match status" value="1"/>
</dbReference>
<keyword evidence="3" id="KW-1185">Reference proteome</keyword>
<evidence type="ECO:0000313" key="3">
    <source>
        <dbReference type="Proteomes" id="UP000003494"/>
    </source>
</evidence>
<evidence type="ECO:0000313" key="2">
    <source>
        <dbReference type="EMBL" id="EEP28568.1"/>
    </source>
</evidence>
<dbReference type="STRING" id="626523.GCWU000342_01378"/>
<dbReference type="Pfam" id="PF08984">
    <property type="entry name" value="DUF1858"/>
    <property type="match status" value="1"/>
</dbReference>
<accession>C4GBS4</accession>
<dbReference type="HOGENOM" id="CLU_180540_1_0_9"/>
<dbReference type="InterPro" id="IPR038062">
    <property type="entry name" value="ScdA-like_N_sf"/>
</dbReference>
<dbReference type="Gene3D" id="1.10.3910.10">
    <property type="entry name" value="SP0561-like"/>
    <property type="match status" value="1"/>
</dbReference>
<protein>
    <submittedName>
        <fullName evidence="2">Hydrid cluster protein-associated redox disulfide domain protein</fullName>
    </submittedName>
</protein>
<dbReference type="SUPFAM" id="SSF140683">
    <property type="entry name" value="SP0561-like"/>
    <property type="match status" value="1"/>
</dbReference>
<dbReference type="EMBL" id="ACIP02000002">
    <property type="protein sequence ID" value="EEP28568.1"/>
    <property type="molecule type" value="Genomic_DNA"/>
</dbReference>
<gene>
    <name evidence="2" type="ORF">GCWU000342_01378</name>
</gene>
<dbReference type="NCBIfam" id="TIGR03980">
    <property type="entry name" value="prismane_assoc"/>
    <property type="match status" value="1"/>
</dbReference>
<dbReference type="RefSeq" id="WP_006906380.1">
    <property type="nucleotide sequence ID" value="NZ_GG665866.1"/>
</dbReference>
<comment type="caution">
    <text evidence="2">The sequence shown here is derived from an EMBL/GenBank/DDBJ whole genome shotgun (WGS) entry which is preliminary data.</text>
</comment>
<dbReference type="PANTHER" id="PTHR39341:SF1">
    <property type="entry name" value="DUF1858 DOMAIN-CONTAINING PROTEIN"/>
    <property type="match status" value="1"/>
</dbReference>
<evidence type="ECO:0000259" key="1">
    <source>
        <dbReference type="Pfam" id="PF08984"/>
    </source>
</evidence>
<name>C4GBS4_9FIRM</name>
<organism evidence="2 3">
    <name type="scientific">Shuttleworthella satelles DSM 14600</name>
    <dbReference type="NCBI Taxonomy" id="626523"/>
    <lineage>
        <taxon>Bacteria</taxon>
        <taxon>Bacillati</taxon>
        <taxon>Bacillota</taxon>
        <taxon>Clostridia</taxon>
        <taxon>Lachnospirales</taxon>
        <taxon>Lachnospiraceae</taxon>
        <taxon>Shuttleworthella</taxon>
    </lineage>
</organism>
<dbReference type="Proteomes" id="UP000003494">
    <property type="component" value="Unassembled WGS sequence"/>
</dbReference>
<feature type="domain" description="DUF1858" evidence="1">
    <location>
        <begin position="3"/>
        <end position="52"/>
    </location>
</feature>
<dbReference type="InterPro" id="IPR023883">
    <property type="entry name" value="CHP03980_redox-disulphide"/>
</dbReference>
<reference evidence="2" key="1">
    <citation type="submission" date="2009-04" db="EMBL/GenBank/DDBJ databases">
        <authorList>
            <person name="Weinstock G."/>
            <person name="Sodergren E."/>
            <person name="Clifton S."/>
            <person name="Fulton L."/>
            <person name="Fulton B."/>
            <person name="Courtney L."/>
            <person name="Fronick C."/>
            <person name="Harrison M."/>
            <person name="Strong C."/>
            <person name="Farmer C."/>
            <person name="Delahaunty K."/>
            <person name="Markovic C."/>
            <person name="Hall O."/>
            <person name="Minx P."/>
            <person name="Tomlinson C."/>
            <person name="Mitreva M."/>
            <person name="Nelson J."/>
            <person name="Hou S."/>
            <person name="Wollam A."/>
            <person name="Pepin K.H."/>
            <person name="Johnson M."/>
            <person name="Bhonagiri V."/>
            <person name="Nash W.E."/>
            <person name="Warren W."/>
            <person name="Chinwalla A."/>
            <person name="Mardis E.R."/>
            <person name="Wilson R.K."/>
        </authorList>
    </citation>
    <scope>NUCLEOTIDE SEQUENCE [LARGE SCALE GENOMIC DNA]</scope>
    <source>
        <strain evidence="2">DSM 14600</strain>
    </source>
</reference>
<dbReference type="AlphaFoldDB" id="C4GBS4"/>